<feature type="transmembrane region" description="Helical" evidence="1">
    <location>
        <begin position="137"/>
        <end position="158"/>
    </location>
</feature>
<dbReference type="EMBL" id="QVOD01000011">
    <property type="protein sequence ID" value="RFT66907.1"/>
    <property type="molecule type" value="Genomic_DNA"/>
</dbReference>
<keyword evidence="1" id="KW-1133">Transmembrane helix</keyword>
<comment type="caution">
    <text evidence="2">The sequence shown here is derived from an EMBL/GenBank/DDBJ whole genome shotgun (WGS) entry which is preliminary data.</text>
</comment>
<feature type="transmembrane region" description="Helical" evidence="1">
    <location>
        <begin position="63"/>
        <end position="86"/>
    </location>
</feature>
<dbReference type="Proteomes" id="UP000264294">
    <property type="component" value="Unassembled WGS sequence"/>
</dbReference>
<reference evidence="3 5" key="2">
    <citation type="submission" date="2018-08" db="EMBL/GenBank/DDBJ databases">
        <title>Bacillus clarus sp. nov. strain PS00077A.</title>
        <authorList>
            <person name="Mendez Acevedo M."/>
            <person name="Carroll L."/>
            <person name="Mukherjee M."/>
            <person name="Wiedmann M."/>
            <person name="Kovac J."/>
        </authorList>
    </citation>
    <scope>NUCLEOTIDE SEQUENCE [LARGE SCALE GENOMIC DNA]</scope>
    <source>
        <strain evidence="3 5">PS00077A</strain>
    </source>
</reference>
<accession>A0A090YSC5</accession>
<dbReference type="PATRIC" id="fig|1405.8.peg.2128"/>
<reference evidence="2 4" key="1">
    <citation type="submission" date="2014-04" db="EMBL/GenBank/DDBJ databases">
        <authorList>
            <person name="Bishop-Lilly K.A."/>
            <person name="Broomall S.M."/>
            <person name="Chain P.S."/>
            <person name="Chertkov O."/>
            <person name="Coyne S.R."/>
            <person name="Daligault H.E."/>
            <person name="Davenport K.W."/>
            <person name="Erkkila T."/>
            <person name="Frey K.G."/>
            <person name="Gibbons H.S."/>
            <person name="Gu W."/>
            <person name="Jaissle J."/>
            <person name="Johnson S.L."/>
            <person name="Koroleva G.I."/>
            <person name="Ladner J.T."/>
            <person name="Lo C.-C."/>
            <person name="Minogue T.D."/>
            <person name="Munk C."/>
            <person name="Palacios G.F."/>
            <person name="Redden C.L."/>
            <person name="Rosenzweig C.N."/>
            <person name="Scholz M.B."/>
            <person name="Teshima H."/>
            <person name="Xu Y."/>
        </authorList>
    </citation>
    <scope>NUCLEOTIDE SEQUENCE [LARGE SCALE GENOMIC DNA]</scope>
    <source>
        <strain evidence="2 4">BHP</strain>
    </source>
</reference>
<keyword evidence="1" id="KW-0812">Transmembrane</keyword>
<evidence type="ECO:0000313" key="5">
    <source>
        <dbReference type="Proteomes" id="UP000264294"/>
    </source>
</evidence>
<evidence type="ECO:0000313" key="2">
    <source>
        <dbReference type="EMBL" id="KFN01335.1"/>
    </source>
</evidence>
<protein>
    <submittedName>
        <fullName evidence="3">DUF2628 domain-containing protein</fullName>
    </submittedName>
</protein>
<evidence type="ECO:0000256" key="1">
    <source>
        <dbReference type="SAM" id="Phobius"/>
    </source>
</evidence>
<keyword evidence="1" id="KW-0472">Membrane</keyword>
<dbReference type="Proteomes" id="UP000029389">
    <property type="component" value="Unassembled WGS sequence"/>
</dbReference>
<organism evidence="2 4">
    <name type="scientific">Bacillus clarus</name>
    <dbReference type="NCBI Taxonomy" id="2338372"/>
    <lineage>
        <taxon>Bacteria</taxon>
        <taxon>Bacillati</taxon>
        <taxon>Bacillota</taxon>
        <taxon>Bacilli</taxon>
        <taxon>Bacillales</taxon>
        <taxon>Bacillaceae</taxon>
        <taxon>Bacillus</taxon>
        <taxon>Bacillus cereus group</taxon>
    </lineage>
</organism>
<evidence type="ECO:0000313" key="3">
    <source>
        <dbReference type="EMBL" id="RFT66907.1"/>
    </source>
</evidence>
<evidence type="ECO:0000313" key="4">
    <source>
        <dbReference type="Proteomes" id="UP000029389"/>
    </source>
</evidence>
<gene>
    <name evidence="3" type="ORF">D0U04_11490</name>
    <name evidence="2" type="ORF">DJ93_1952</name>
</gene>
<dbReference type="EMBL" id="JMQC01000008">
    <property type="protein sequence ID" value="KFN01335.1"/>
    <property type="molecule type" value="Genomic_DNA"/>
</dbReference>
<sequence length="258" mass="30605">MTESILQEIISPKELHRVVRNNNAYYDFKWGKAKDPEKENSWNWVAFFFPLFWLAYRKMYKLFCIIALVGVPTLITSVFIDIPLWIDVIVYLGTMLFTGWQGNRLYYKHVVRVLHEAKELPDAQQHYYFQTRGGTHVGIMIGLNVLLVVVFGAAGYGLSYLPTEPNIKDVIRLSNEGIALEVLTDNPNWKYVKKDGRFDVVEFTGYDYVEKKNVKIKFAVYLEKQRFEWKEIYLNNKKLNEEETEEYQFYIEENAWYE</sequence>
<keyword evidence="5" id="KW-1185">Reference proteome</keyword>
<dbReference type="Pfam" id="PF10947">
    <property type="entry name" value="DUF2628"/>
    <property type="match status" value="1"/>
</dbReference>
<proteinExistence type="predicted"/>
<name>A0A090YSC5_9BACI</name>
<dbReference type="STRING" id="1405.B7492_26685"/>
<dbReference type="InterPro" id="IPR024399">
    <property type="entry name" value="DUF2628"/>
</dbReference>
<dbReference type="AlphaFoldDB" id="A0A090YSC5"/>